<reference evidence="1 2" key="1">
    <citation type="submission" date="2016-03" db="EMBL/GenBank/DDBJ databases">
        <title>Microsymbionts genomes from the relict species Vavilovia formosa (Stev.) Fed.</title>
        <authorList>
            <person name="Kopat V."/>
            <person name="Chirak E."/>
            <person name="Kimeklis A."/>
            <person name="Andronov E."/>
        </authorList>
    </citation>
    <scope>NUCLEOTIDE SEQUENCE [LARGE SCALE GENOMIC DNA]</scope>
    <source>
        <strain evidence="1 2">Vaf07</strain>
    </source>
</reference>
<dbReference type="EMBL" id="LVYV01000012">
    <property type="protein sequence ID" value="KZD23075.1"/>
    <property type="molecule type" value="Genomic_DNA"/>
</dbReference>
<protein>
    <recommendedName>
        <fullName evidence="3">Zinc/iron-chelating domain-containing protein</fullName>
    </recommendedName>
</protein>
<evidence type="ECO:0008006" key="3">
    <source>
        <dbReference type="Google" id="ProtNLM"/>
    </source>
</evidence>
<dbReference type="InterPro" id="IPR052572">
    <property type="entry name" value="UPF0153_domain"/>
</dbReference>
<comment type="caution">
    <text evidence="1">The sequence shown here is derived from an EMBL/GenBank/DDBJ whole genome shotgun (WGS) entry which is preliminary data.</text>
</comment>
<sequence>MDTMQPSLVTSGSSAAATRTCGTCTMCCKVYRVDDLAKPAGKWCKHCAIAQGCKIYDSRPQQCRAFDCVWIQDEEMPESWKPENSKIVFSVYPTTGFIYGQVDPGTPFAWQKEPIHSGLIAWSEKLLAERRHLLIFVGGNATLIMPTGPVPIGPMSPADGFIIRETFTAKGKDYIATRVPSGR</sequence>
<dbReference type="STRING" id="943830.A4A58_06640"/>
<accession>A0A165RT48</accession>
<dbReference type="PANTHER" id="PTHR36931">
    <property type="entry name" value="UPF0153 PROTEIN YEIW"/>
    <property type="match status" value="1"/>
</dbReference>
<organism evidence="1 2">
    <name type="scientific">Tardiphaga robiniae</name>
    <dbReference type="NCBI Taxonomy" id="943830"/>
    <lineage>
        <taxon>Bacteria</taxon>
        <taxon>Pseudomonadati</taxon>
        <taxon>Pseudomonadota</taxon>
        <taxon>Alphaproteobacteria</taxon>
        <taxon>Hyphomicrobiales</taxon>
        <taxon>Nitrobacteraceae</taxon>
        <taxon>Tardiphaga</taxon>
    </lineage>
</organism>
<name>A0A165RT48_9BRAD</name>
<dbReference type="PANTHER" id="PTHR36931:SF1">
    <property type="entry name" value="UPF0153 PROTEIN YEIW"/>
    <property type="match status" value="1"/>
</dbReference>
<proteinExistence type="predicted"/>
<dbReference type="Proteomes" id="UP000076574">
    <property type="component" value="Unassembled WGS sequence"/>
</dbReference>
<gene>
    <name evidence="1" type="ORF">A4A58_06640</name>
</gene>
<evidence type="ECO:0000313" key="2">
    <source>
        <dbReference type="Proteomes" id="UP000076574"/>
    </source>
</evidence>
<dbReference type="AlphaFoldDB" id="A0A165RT48"/>
<keyword evidence="2" id="KW-1185">Reference proteome</keyword>
<evidence type="ECO:0000313" key="1">
    <source>
        <dbReference type="EMBL" id="KZD23075.1"/>
    </source>
</evidence>